<dbReference type="InterPro" id="IPR012547">
    <property type="entry name" value="PDDEXK_9"/>
</dbReference>
<dbReference type="Proteomes" id="UP000823612">
    <property type="component" value="Unassembled WGS sequence"/>
</dbReference>
<organism evidence="2 3">
    <name type="scientific">Candidatus Pullibacteroides excrementavium</name>
    <dbReference type="NCBI Taxonomy" id="2840905"/>
    <lineage>
        <taxon>Bacteria</taxon>
        <taxon>Pseudomonadati</taxon>
        <taxon>Bacteroidota</taxon>
        <taxon>Bacteroidia</taxon>
        <taxon>Bacteroidales</taxon>
        <taxon>Candidatus Pullibacteroides</taxon>
    </lineage>
</organism>
<proteinExistence type="predicted"/>
<accession>A0A9D9DVY8</accession>
<evidence type="ECO:0000313" key="3">
    <source>
        <dbReference type="Proteomes" id="UP000823612"/>
    </source>
</evidence>
<dbReference type="PANTHER" id="PTHR34825:SF2">
    <property type="entry name" value="AAA-ATPASE-LIKE DOMAIN-CONTAINING PROTEIN"/>
    <property type="match status" value="1"/>
</dbReference>
<evidence type="ECO:0000313" key="2">
    <source>
        <dbReference type="EMBL" id="MBO8432269.1"/>
    </source>
</evidence>
<reference evidence="2" key="1">
    <citation type="submission" date="2020-10" db="EMBL/GenBank/DDBJ databases">
        <authorList>
            <person name="Gilroy R."/>
        </authorList>
    </citation>
    <scope>NUCLEOTIDE SEQUENCE</scope>
    <source>
        <strain evidence="2">2889</strain>
    </source>
</reference>
<feature type="domain" description="AAA-ATPase-like" evidence="1">
    <location>
        <begin position="8"/>
        <end position="224"/>
    </location>
</feature>
<dbReference type="InterPro" id="IPR018631">
    <property type="entry name" value="AAA-ATPase-like_dom"/>
</dbReference>
<protein>
    <submittedName>
        <fullName evidence="2">ATP-binding protein</fullName>
    </submittedName>
</protein>
<dbReference type="PANTHER" id="PTHR34825">
    <property type="entry name" value="CONSERVED PROTEIN, WITH A WEAK D-GALACTARATE DEHYDRATASE/ALTRONATE HYDROLASE DOMAIN"/>
    <property type="match status" value="1"/>
</dbReference>
<name>A0A9D9DVY8_9BACT</name>
<dbReference type="AlphaFoldDB" id="A0A9D9DVY8"/>
<gene>
    <name evidence="2" type="ORF">IAB08_03100</name>
</gene>
<dbReference type="GO" id="GO:0005524">
    <property type="term" value="F:ATP binding"/>
    <property type="evidence" value="ECO:0007669"/>
    <property type="project" value="UniProtKB-KW"/>
</dbReference>
<keyword evidence="2" id="KW-0547">Nucleotide-binding</keyword>
<dbReference type="Pfam" id="PF08011">
    <property type="entry name" value="PDDEXK_9"/>
    <property type="match status" value="1"/>
</dbReference>
<reference evidence="2" key="2">
    <citation type="journal article" date="2021" name="PeerJ">
        <title>Extensive microbial diversity within the chicken gut microbiome revealed by metagenomics and culture.</title>
        <authorList>
            <person name="Gilroy R."/>
            <person name="Ravi A."/>
            <person name="Getino M."/>
            <person name="Pursley I."/>
            <person name="Horton D.L."/>
            <person name="Alikhan N.F."/>
            <person name="Baker D."/>
            <person name="Gharbi K."/>
            <person name="Hall N."/>
            <person name="Watson M."/>
            <person name="Adriaenssens E.M."/>
            <person name="Foster-Nyarko E."/>
            <person name="Jarju S."/>
            <person name="Secka A."/>
            <person name="Antonio M."/>
            <person name="Oren A."/>
            <person name="Chaudhuri R.R."/>
            <person name="La Ragione R."/>
            <person name="Hildebrand F."/>
            <person name="Pallen M.J."/>
        </authorList>
    </citation>
    <scope>NUCLEOTIDE SEQUENCE</scope>
    <source>
        <strain evidence="2">2889</strain>
    </source>
</reference>
<evidence type="ECO:0000259" key="1">
    <source>
        <dbReference type="Pfam" id="PF09820"/>
    </source>
</evidence>
<dbReference type="EMBL" id="JADIMZ010000040">
    <property type="protein sequence ID" value="MBO8432269.1"/>
    <property type="molecule type" value="Genomic_DNA"/>
</dbReference>
<dbReference type="Pfam" id="PF09820">
    <property type="entry name" value="AAA-ATPase_like"/>
    <property type="match status" value="1"/>
</dbReference>
<keyword evidence="2" id="KW-0067">ATP-binding</keyword>
<sequence length="584" mass="67858">MDKVKGIPYGVASFEEVRREDFYYVDKTMYLPAIEEMNKYLFLIRPRRFGKSVFVSMMRAYYDIARAGSFDALFDGLWIHEHPTPLKNAFQIVYFDFSLIGVGDGMADLSRRFNSYCGMVLDLFADTYAKYYGEGFAGKVKGFETASDKLNYINLQAHEKGYPLYLIIDEYDNFTNVILSDGGTEMFRKLTHASGFYREYFKIFKVMFSRVFLIGVSPVTLDDLSSGYNIDWNISQDPRFNHMLGFSESEVREMFRYYQAHGKLRAEADIEGMMAEMKPWYNNYCFAEECLGEDRLYNCDMVYYYLRHQVAFGHPPKEMVDKNIRTDYKKLKMLADIDRGNKREDRMSVIEEIAATGSLTMTLRTSFPAEYVTEEDNFRSLLYYYGLLTMGSMEWGNLKMVIPNLCVKEQYWGFMRDYYRKSAEVDLIGLQRNMRAIAESGDWKPLVCQIAEAYKANSSVRDSILGEHNLQGFFKAYLALNNLYLVEPEIELNYGYSDFLLLPDKQRFPEVAHSYILELKYVKPSAGDAELEAKSREADAQLERYSYDKVVERLCAGTRLHLLKVVFKGAEMAVCEETAARDVR</sequence>
<comment type="caution">
    <text evidence="2">The sequence shown here is derived from an EMBL/GenBank/DDBJ whole genome shotgun (WGS) entry which is preliminary data.</text>
</comment>